<dbReference type="AlphaFoldDB" id="A0AAU9I964"/>
<evidence type="ECO:0000313" key="2">
    <source>
        <dbReference type="EMBL" id="CAG9309847.1"/>
    </source>
</evidence>
<comment type="caution">
    <text evidence="2">The sequence shown here is derived from an EMBL/GenBank/DDBJ whole genome shotgun (WGS) entry which is preliminary data.</text>
</comment>
<keyword evidence="1" id="KW-0732">Signal</keyword>
<feature type="signal peptide" evidence="1">
    <location>
        <begin position="1"/>
        <end position="16"/>
    </location>
</feature>
<evidence type="ECO:0000256" key="1">
    <source>
        <dbReference type="SAM" id="SignalP"/>
    </source>
</evidence>
<feature type="chain" id="PRO_5043863260" evidence="1">
    <location>
        <begin position="17"/>
        <end position="79"/>
    </location>
</feature>
<accession>A0AAU9I964</accession>
<reference evidence="2" key="1">
    <citation type="submission" date="2021-09" db="EMBL/GenBank/DDBJ databases">
        <authorList>
            <consortium name="AG Swart"/>
            <person name="Singh M."/>
            <person name="Singh A."/>
            <person name="Seah K."/>
            <person name="Emmerich C."/>
        </authorList>
    </citation>
    <scope>NUCLEOTIDE SEQUENCE</scope>
    <source>
        <strain evidence="2">ATCC30299</strain>
    </source>
</reference>
<keyword evidence="3" id="KW-1185">Reference proteome</keyword>
<sequence>MQIFYILSGLLYLIKCQLLIDILFNSSTDGNLVSTLIAELNKNFSDQEVTLTYLLITSKTQKIIFGEYLVHSFILFYQK</sequence>
<name>A0AAU9I964_9CILI</name>
<gene>
    <name evidence="2" type="ORF">BSTOLATCC_MIC62</name>
</gene>
<proteinExistence type="predicted"/>
<dbReference type="EMBL" id="CAJZBQ010000001">
    <property type="protein sequence ID" value="CAG9309847.1"/>
    <property type="molecule type" value="Genomic_DNA"/>
</dbReference>
<organism evidence="2 3">
    <name type="scientific">Blepharisma stoltei</name>
    <dbReference type="NCBI Taxonomy" id="1481888"/>
    <lineage>
        <taxon>Eukaryota</taxon>
        <taxon>Sar</taxon>
        <taxon>Alveolata</taxon>
        <taxon>Ciliophora</taxon>
        <taxon>Postciliodesmatophora</taxon>
        <taxon>Heterotrichea</taxon>
        <taxon>Heterotrichida</taxon>
        <taxon>Blepharismidae</taxon>
        <taxon>Blepharisma</taxon>
    </lineage>
</organism>
<evidence type="ECO:0000313" key="3">
    <source>
        <dbReference type="Proteomes" id="UP001162131"/>
    </source>
</evidence>
<protein>
    <submittedName>
        <fullName evidence="2">Uncharacterized protein</fullName>
    </submittedName>
</protein>
<dbReference type="Proteomes" id="UP001162131">
    <property type="component" value="Unassembled WGS sequence"/>
</dbReference>